<dbReference type="VEuPathDB" id="FungiDB:HpaG811406"/>
<dbReference type="eggNOG" id="KOG0017">
    <property type="taxonomic scope" value="Eukaryota"/>
</dbReference>
<protein>
    <submittedName>
        <fullName evidence="2">Uncharacterized protein</fullName>
    </submittedName>
</protein>
<dbReference type="InParanoid" id="M4BXX4"/>
<sequence>MAAMQSDPLPEAVHVTIFMKGLRIGVARTEVFRVHPSTFEEALRIAVNAEHNFKSARLGWNGYNPSSARANYTSTPAVNRPEPMDLSYAENEGEVELQPAEQQRVVRRCCTQRQATSQHSTLSQKSGMARGNADTQ</sequence>
<reference evidence="2" key="2">
    <citation type="submission" date="2015-06" db="UniProtKB">
        <authorList>
            <consortium name="EnsemblProtists"/>
        </authorList>
    </citation>
    <scope>IDENTIFICATION</scope>
    <source>
        <strain evidence="2">Emoy2</strain>
    </source>
</reference>
<dbReference type="OMA" id="CTQRQAT"/>
<keyword evidence="3" id="KW-1185">Reference proteome</keyword>
<evidence type="ECO:0000313" key="2">
    <source>
        <dbReference type="EnsemblProtists" id="HpaP811406"/>
    </source>
</evidence>
<accession>M4BXX4</accession>
<name>M4BXX4_HYAAE</name>
<evidence type="ECO:0000313" key="3">
    <source>
        <dbReference type="Proteomes" id="UP000011713"/>
    </source>
</evidence>
<organism evidence="2 3">
    <name type="scientific">Hyaloperonospora arabidopsidis (strain Emoy2)</name>
    <name type="common">Downy mildew agent</name>
    <name type="synonym">Peronospora arabidopsidis</name>
    <dbReference type="NCBI Taxonomy" id="559515"/>
    <lineage>
        <taxon>Eukaryota</taxon>
        <taxon>Sar</taxon>
        <taxon>Stramenopiles</taxon>
        <taxon>Oomycota</taxon>
        <taxon>Peronosporomycetes</taxon>
        <taxon>Peronosporales</taxon>
        <taxon>Peronosporaceae</taxon>
        <taxon>Hyaloperonospora</taxon>
    </lineage>
</organism>
<proteinExistence type="predicted"/>
<dbReference type="Proteomes" id="UP000011713">
    <property type="component" value="Unassembled WGS sequence"/>
</dbReference>
<evidence type="ECO:0000256" key="1">
    <source>
        <dbReference type="SAM" id="MobiDB-lite"/>
    </source>
</evidence>
<dbReference type="AlphaFoldDB" id="M4BXX4"/>
<feature type="region of interest" description="Disordered" evidence="1">
    <location>
        <begin position="111"/>
        <end position="136"/>
    </location>
</feature>
<reference evidence="3" key="1">
    <citation type="journal article" date="2010" name="Science">
        <title>Signatures of adaptation to obligate biotrophy in the Hyaloperonospora arabidopsidis genome.</title>
        <authorList>
            <person name="Baxter L."/>
            <person name="Tripathy S."/>
            <person name="Ishaque N."/>
            <person name="Boot N."/>
            <person name="Cabral A."/>
            <person name="Kemen E."/>
            <person name="Thines M."/>
            <person name="Ah-Fong A."/>
            <person name="Anderson R."/>
            <person name="Badejoko W."/>
            <person name="Bittner-Eddy P."/>
            <person name="Boore J.L."/>
            <person name="Chibucos M.C."/>
            <person name="Coates M."/>
            <person name="Dehal P."/>
            <person name="Delehaunty K."/>
            <person name="Dong S."/>
            <person name="Downton P."/>
            <person name="Dumas B."/>
            <person name="Fabro G."/>
            <person name="Fronick C."/>
            <person name="Fuerstenberg S.I."/>
            <person name="Fulton L."/>
            <person name="Gaulin E."/>
            <person name="Govers F."/>
            <person name="Hughes L."/>
            <person name="Humphray S."/>
            <person name="Jiang R.H."/>
            <person name="Judelson H."/>
            <person name="Kamoun S."/>
            <person name="Kyung K."/>
            <person name="Meijer H."/>
            <person name="Minx P."/>
            <person name="Morris P."/>
            <person name="Nelson J."/>
            <person name="Phuntumart V."/>
            <person name="Qutob D."/>
            <person name="Rehmany A."/>
            <person name="Rougon-Cardoso A."/>
            <person name="Ryden P."/>
            <person name="Torto-Alalibo T."/>
            <person name="Studholme D."/>
            <person name="Wang Y."/>
            <person name="Win J."/>
            <person name="Wood J."/>
            <person name="Clifton S.W."/>
            <person name="Rogers J."/>
            <person name="Van den Ackerveken G."/>
            <person name="Jones J.D."/>
            <person name="McDowell J.M."/>
            <person name="Beynon J."/>
            <person name="Tyler B.M."/>
        </authorList>
    </citation>
    <scope>NUCLEOTIDE SEQUENCE [LARGE SCALE GENOMIC DNA]</scope>
    <source>
        <strain evidence="3">Emoy2</strain>
    </source>
</reference>
<dbReference type="HOGENOM" id="CLU_159643_0_0_1"/>
<dbReference type="EMBL" id="JH598035">
    <property type="status" value="NOT_ANNOTATED_CDS"/>
    <property type="molecule type" value="Genomic_DNA"/>
</dbReference>
<dbReference type="STRING" id="559515.M4BXX4"/>
<dbReference type="EnsemblProtists" id="HpaT811406">
    <property type="protein sequence ID" value="HpaP811406"/>
    <property type="gene ID" value="HpaG811406"/>
</dbReference>
<feature type="compositionally biased region" description="Polar residues" evidence="1">
    <location>
        <begin position="115"/>
        <end position="126"/>
    </location>
</feature>